<comment type="caution">
    <text evidence="1">The sequence shown here is derived from an EMBL/GenBank/DDBJ whole genome shotgun (WGS) entry which is preliminary data.</text>
</comment>
<evidence type="ECO:0000313" key="1">
    <source>
        <dbReference type="EMBL" id="KAI0062213.1"/>
    </source>
</evidence>
<organism evidence="1 2">
    <name type="scientific">Artomyces pyxidatus</name>
    <dbReference type="NCBI Taxonomy" id="48021"/>
    <lineage>
        <taxon>Eukaryota</taxon>
        <taxon>Fungi</taxon>
        <taxon>Dikarya</taxon>
        <taxon>Basidiomycota</taxon>
        <taxon>Agaricomycotina</taxon>
        <taxon>Agaricomycetes</taxon>
        <taxon>Russulales</taxon>
        <taxon>Auriscalpiaceae</taxon>
        <taxon>Artomyces</taxon>
    </lineage>
</organism>
<gene>
    <name evidence="1" type="ORF">BV25DRAFT_1916139</name>
</gene>
<dbReference type="EMBL" id="MU277208">
    <property type="protein sequence ID" value="KAI0062213.1"/>
    <property type="molecule type" value="Genomic_DNA"/>
</dbReference>
<sequence>MGASQSIASDPDQKTFYNEVPIQISGELVSQLSDDPLNPAVSPARQSLIDADIRSRIQQEAARLATDEEVVRTQIEAALERENIHRERALADEGEASSAVLLGDLEEVRQRVDRFKEKKELVEADGVREAGEAVVACYNAHPKTPLDCWLEVGAFRSAVAQVERKYVDSLR</sequence>
<name>A0ACB8T274_9AGAM</name>
<dbReference type="Proteomes" id="UP000814140">
    <property type="component" value="Unassembled WGS sequence"/>
</dbReference>
<evidence type="ECO:0000313" key="2">
    <source>
        <dbReference type="Proteomes" id="UP000814140"/>
    </source>
</evidence>
<reference evidence="1" key="2">
    <citation type="journal article" date="2022" name="New Phytol.">
        <title>Evolutionary transition to the ectomycorrhizal habit in the genomes of a hyperdiverse lineage of mushroom-forming fungi.</title>
        <authorList>
            <person name="Looney B."/>
            <person name="Miyauchi S."/>
            <person name="Morin E."/>
            <person name="Drula E."/>
            <person name="Courty P.E."/>
            <person name="Kohler A."/>
            <person name="Kuo A."/>
            <person name="LaButti K."/>
            <person name="Pangilinan J."/>
            <person name="Lipzen A."/>
            <person name="Riley R."/>
            <person name="Andreopoulos W."/>
            <person name="He G."/>
            <person name="Johnson J."/>
            <person name="Nolan M."/>
            <person name="Tritt A."/>
            <person name="Barry K.W."/>
            <person name="Grigoriev I.V."/>
            <person name="Nagy L.G."/>
            <person name="Hibbett D."/>
            <person name="Henrissat B."/>
            <person name="Matheny P.B."/>
            <person name="Labbe J."/>
            <person name="Martin F.M."/>
        </authorList>
    </citation>
    <scope>NUCLEOTIDE SEQUENCE</scope>
    <source>
        <strain evidence="1">HHB10654</strain>
    </source>
</reference>
<protein>
    <submittedName>
        <fullName evidence="1">Uncharacterized protein</fullName>
    </submittedName>
</protein>
<proteinExistence type="predicted"/>
<keyword evidence="2" id="KW-1185">Reference proteome</keyword>
<accession>A0ACB8T274</accession>
<reference evidence="1" key="1">
    <citation type="submission" date="2021-03" db="EMBL/GenBank/DDBJ databases">
        <authorList>
            <consortium name="DOE Joint Genome Institute"/>
            <person name="Ahrendt S."/>
            <person name="Looney B.P."/>
            <person name="Miyauchi S."/>
            <person name="Morin E."/>
            <person name="Drula E."/>
            <person name="Courty P.E."/>
            <person name="Chicoki N."/>
            <person name="Fauchery L."/>
            <person name="Kohler A."/>
            <person name="Kuo A."/>
            <person name="Labutti K."/>
            <person name="Pangilinan J."/>
            <person name="Lipzen A."/>
            <person name="Riley R."/>
            <person name="Andreopoulos W."/>
            <person name="He G."/>
            <person name="Johnson J."/>
            <person name="Barry K.W."/>
            <person name="Grigoriev I.V."/>
            <person name="Nagy L."/>
            <person name="Hibbett D."/>
            <person name="Henrissat B."/>
            <person name="Matheny P.B."/>
            <person name="Labbe J."/>
            <person name="Martin F."/>
        </authorList>
    </citation>
    <scope>NUCLEOTIDE SEQUENCE</scope>
    <source>
        <strain evidence="1">HHB10654</strain>
    </source>
</reference>